<dbReference type="GO" id="GO:0005886">
    <property type="term" value="C:plasma membrane"/>
    <property type="evidence" value="ECO:0007669"/>
    <property type="project" value="UniProtKB-SubCell"/>
</dbReference>
<comment type="caution">
    <text evidence="2">The sequence shown here is derived from an EMBL/GenBank/DDBJ whole genome shotgun (WGS) entry which is preliminary data.</text>
</comment>
<comment type="caution">
    <text evidence="1">Lacks conserved residue(s) required for the propagation of feature annotation.</text>
</comment>
<evidence type="ECO:0000256" key="1">
    <source>
        <dbReference type="RuleBase" id="RU367016"/>
    </source>
</evidence>
<accession>A0A9X2DBA3</accession>
<evidence type="ECO:0008006" key="4">
    <source>
        <dbReference type="Google" id="ProtNLM"/>
    </source>
</evidence>
<evidence type="ECO:0000313" key="3">
    <source>
        <dbReference type="Proteomes" id="UP001139485"/>
    </source>
</evidence>
<comment type="similarity">
    <text evidence="1">Belongs to the DedA family.</text>
</comment>
<dbReference type="RefSeq" id="WP_250051059.1">
    <property type="nucleotide sequence ID" value="NZ_JAMJPH010000001.1"/>
</dbReference>
<proteinExistence type="inferred from homology"/>
<keyword evidence="3" id="KW-1185">Reference proteome</keyword>
<keyword evidence="1" id="KW-1003">Cell membrane</keyword>
<dbReference type="AlphaFoldDB" id="A0A9X2DBA3"/>
<dbReference type="Proteomes" id="UP001139485">
    <property type="component" value="Unassembled WGS sequence"/>
</dbReference>
<dbReference type="EMBL" id="JAMOIL010000049">
    <property type="protein sequence ID" value="MCM0622781.1"/>
    <property type="molecule type" value="Genomic_DNA"/>
</dbReference>
<name>A0A9X2DBA3_9ACTN</name>
<sequence>MIDEVTPLALLVLAAVVAFGAVVPVVPTGAAVSAAAVLAVDAHLWEVLPVIVAGGAGAYVGDLVVYGALLVAGTGLAERFGWLEEGTAHDRLAVLRTRIEAHELRTLLVSRLVPGGRVPVLLVAALTGYPWYRFASAAVGAAGLWALVYAGVGVLGSLLPHREVALVAVVVAALVLSSAPGLVRRLVERRREHVLRTRDGRADPREG</sequence>
<keyword evidence="1" id="KW-0812">Transmembrane</keyword>
<gene>
    <name evidence="2" type="ORF">M8330_21045</name>
</gene>
<feature type="transmembrane region" description="Helical" evidence="1">
    <location>
        <begin position="164"/>
        <end position="183"/>
    </location>
</feature>
<organism evidence="2 3">
    <name type="scientific">Nocardioides bruguierae</name>
    <dbReference type="NCBI Taxonomy" id="2945102"/>
    <lineage>
        <taxon>Bacteria</taxon>
        <taxon>Bacillati</taxon>
        <taxon>Actinomycetota</taxon>
        <taxon>Actinomycetes</taxon>
        <taxon>Propionibacteriales</taxon>
        <taxon>Nocardioidaceae</taxon>
        <taxon>Nocardioides</taxon>
    </lineage>
</organism>
<keyword evidence="1" id="KW-1133">Transmembrane helix</keyword>
<evidence type="ECO:0000313" key="2">
    <source>
        <dbReference type="EMBL" id="MCM0622781.1"/>
    </source>
</evidence>
<feature type="transmembrane region" description="Helical" evidence="1">
    <location>
        <begin position="131"/>
        <end position="152"/>
    </location>
</feature>
<dbReference type="PANTHER" id="PTHR30353">
    <property type="entry name" value="INNER MEMBRANE PROTEIN DEDA-RELATED"/>
    <property type="match status" value="1"/>
</dbReference>
<dbReference type="PANTHER" id="PTHR30353:SF0">
    <property type="entry name" value="TRANSMEMBRANE PROTEIN"/>
    <property type="match status" value="1"/>
</dbReference>
<comment type="subcellular location">
    <subcellularLocation>
        <location evidence="1">Cell membrane</location>
        <topology evidence="1">Multi-pass membrane protein</topology>
    </subcellularLocation>
</comment>
<keyword evidence="1" id="KW-0472">Membrane</keyword>
<protein>
    <recommendedName>
        <fullName evidence="4">DedA family protein</fullName>
    </recommendedName>
</protein>
<dbReference type="InterPro" id="IPR032818">
    <property type="entry name" value="DedA-like"/>
</dbReference>
<feature type="transmembrane region" description="Helical" evidence="1">
    <location>
        <begin position="49"/>
        <end position="72"/>
    </location>
</feature>
<reference evidence="2" key="1">
    <citation type="submission" date="2022-05" db="EMBL/GenBank/DDBJ databases">
        <authorList>
            <person name="Tuo L."/>
        </authorList>
    </citation>
    <scope>NUCLEOTIDE SEQUENCE</scope>
    <source>
        <strain evidence="2">BSK12Z-4</strain>
    </source>
</reference>